<reference evidence="1 2" key="1">
    <citation type="submission" date="2018-11" db="EMBL/GenBank/DDBJ databases">
        <title>Genome sequence of strain 7197.</title>
        <authorList>
            <person name="Gao J."/>
            <person name="Sun J."/>
        </authorList>
    </citation>
    <scope>NUCLEOTIDE SEQUENCE [LARGE SCALE GENOMIC DNA]</scope>
    <source>
        <strain evidence="1 2">7197</strain>
    </source>
</reference>
<gene>
    <name evidence="1" type="ORF">EH198_21835</name>
</gene>
<sequence length="100" mass="11677">MAFGVKREELNRWKQAVLDGEIAFLTHYWLDPRFPGITTVTKVGCSDLGRLADWCRDNGLPPQHIHNRPPFPHFDLIGSKQPEILKLEGQWDQLRRFKLL</sequence>
<dbReference type="AlphaFoldDB" id="A0A3N9NXH7"/>
<dbReference type="EMBL" id="RQPI01000019">
    <property type="protein sequence ID" value="RQW08588.1"/>
    <property type="molecule type" value="Genomic_DNA"/>
</dbReference>
<accession>A0A3N9NXH7</accession>
<organism evidence="1 2">
    <name type="scientific">Paenibacillus rhizophilus</name>
    <dbReference type="NCBI Taxonomy" id="1850366"/>
    <lineage>
        <taxon>Bacteria</taxon>
        <taxon>Bacillati</taxon>
        <taxon>Bacillota</taxon>
        <taxon>Bacilli</taxon>
        <taxon>Bacillales</taxon>
        <taxon>Paenibacillaceae</taxon>
        <taxon>Paenibacillus</taxon>
    </lineage>
</organism>
<name>A0A3N9NXH7_9BACL</name>
<keyword evidence="2" id="KW-1185">Reference proteome</keyword>
<comment type="caution">
    <text evidence="1">The sequence shown here is derived from an EMBL/GenBank/DDBJ whole genome shotgun (WGS) entry which is preliminary data.</text>
</comment>
<protein>
    <recommendedName>
        <fullName evidence="3">YneQ</fullName>
    </recommendedName>
</protein>
<evidence type="ECO:0000313" key="2">
    <source>
        <dbReference type="Proteomes" id="UP000282529"/>
    </source>
</evidence>
<evidence type="ECO:0000313" key="1">
    <source>
        <dbReference type="EMBL" id="RQW08588.1"/>
    </source>
</evidence>
<dbReference type="OrthoDB" id="2361368at2"/>
<dbReference type="RefSeq" id="WP_124697626.1">
    <property type="nucleotide sequence ID" value="NZ_JBHUFE010000027.1"/>
</dbReference>
<proteinExistence type="predicted"/>
<dbReference type="Proteomes" id="UP000282529">
    <property type="component" value="Unassembled WGS sequence"/>
</dbReference>
<evidence type="ECO:0008006" key="3">
    <source>
        <dbReference type="Google" id="ProtNLM"/>
    </source>
</evidence>